<gene>
    <name evidence="4" type="primary">mshA_23</name>
    <name evidence="4" type="ORF">SDC9_25002</name>
</gene>
<proteinExistence type="predicted"/>
<dbReference type="PANTHER" id="PTHR46401">
    <property type="entry name" value="GLYCOSYLTRANSFERASE WBBK-RELATED"/>
    <property type="match status" value="1"/>
</dbReference>
<organism evidence="4">
    <name type="scientific">bioreactor metagenome</name>
    <dbReference type="NCBI Taxonomy" id="1076179"/>
    <lineage>
        <taxon>unclassified sequences</taxon>
        <taxon>metagenomes</taxon>
        <taxon>ecological metagenomes</taxon>
    </lineage>
</organism>
<feature type="domain" description="Glycosyl transferase family 1" evidence="2">
    <location>
        <begin position="179"/>
        <end position="331"/>
    </location>
</feature>
<comment type="caution">
    <text evidence="4">The sequence shown here is derived from an EMBL/GenBank/DDBJ whole genome shotgun (WGS) entry which is preliminary data.</text>
</comment>
<dbReference type="Pfam" id="PF13439">
    <property type="entry name" value="Glyco_transf_4"/>
    <property type="match status" value="1"/>
</dbReference>
<keyword evidence="1 4" id="KW-0808">Transferase</keyword>
<reference evidence="4" key="1">
    <citation type="submission" date="2019-08" db="EMBL/GenBank/DDBJ databases">
        <authorList>
            <person name="Kucharzyk K."/>
            <person name="Murdoch R.W."/>
            <person name="Higgins S."/>
            <person name="Loffler F."/>
        </authorList>
    </citation>
    <scope>NUCLEOTIDE SEQUENCE</scope>
</reference>
<keyword evidence="4" id="KW-0328">Glycosyltransferase</keyword>
<evidence type="ECO:0000256" key="1">
    <source>
        <dbReference type="ARBA" id="ARBA00022679"/>
    </source>
</evidence>
<dbReference type="EC" id="2.4.1.250" evidence="4"/>
<dbReference type="PANTHER" id="PTHR46401:SF2">
    <property type="entry name" value="GLYCOSYLTRANSFERASE WBBK-RELATED"/>
    <property type="match status" value="1"/>
</dbReference>
<dbReference type="AlphaFoldDB" id="A0A644UJD2"/>
<dbReference type="Pfam" id="PF00534">
    <property type="entry name" value="Glycos_transf_1"/>
    <property type="match status" value="1"/>
</dbReference>
<dbReference type="GO" id="GO:0102710">
    <property type="term" value="F:D-inositol-3-phosphate glycosyltransferase activity"/>
    <property type="evidence" value="ECO:0007669"/>
    <property type="project" value="UniProtKB-EC"/>
</dbReference>
<evidence type="ECO:0000313" key="4">
    <source>
        <dbReference type="EMBL" id="MPL79127.1"/>
    </source>
</evidence>
<dbReference type="Gene3D" id="3.40.50.2000">
    <property type="entry name" value="Glycogen Phosphorylase B"/>
    <property type="match status" value="2"/>
</dbReference>
<dbReference type="GO" id="GO:0009103">
    <property type="term" value="P:lipopolysaccharide biosynthetic process"/>
    <property type="evidence" value="ECO:0007669"/>
    <property type="project" value="TreeGrafter"/>
</dbReference>
<evidence type="ECO:0000259" key="2">
    <source>
        <dbReference type="Pfam" id="PF00534"/>
    </source>
</evidence>
<dbReference type="InterPro" id="IPR001296">
    <property type="entry name" value="Glyco_trans_1"/>
</dbReference>
<feature type="domain" description="Glycosyltransferase subfamily 4-like N-terminal" evidence="3">
    <location>
        <begin position="58"/>
        <end position="168"/>
    </location>
</feature>
<dbReference type="EMBL" id="VSSQ01000123">
    <property type="protein sequence ID" value="MPL79127.1"/>
    <property type="molecule type" value="Genomic_DNA"/>
</dbReference>
<dbReference type="InterPro" id="IPR028098">
    <property type="entry name" value="Glyco_trans_4-like_N"/>
</dbReference>
<evidence type="ECO:0000259" key="3">
    <source>
        <dbReference type="Pfam" id="PF13439"/>
    </source>
</evidence>
<dbReference type="CDD" id="cd03809">
    <property type="entry name" value="GT4_MtfB-like"/>
    <property type="match status" value="1"/>
</dbReference>
<protein>
    <submittedName>
        <fullName evidence="4">D-inositol-3-phosphate glycosyltransferase</fullName>
        <ecNumber evidence="4">2.4.1.250</ecNumber>
    </submittedName>
</protein>
<name>A0A644UJD2_9ZZZZ</name>
<sequence length="358" mass="42350">MIFLDNIIYTIQRSGGISVYWTEIVSRIIQDKELYSTFIEFNNRQINNHFRNNLQIPKERIKRVSTFLFRIRRYINPNISYPHKFIFHSSYYRTCFNKNAINICTVHDFTYEYYSSKLKRIVHSWQKYNAINNADYIICISHNTKEDLIKFLPNVDKTKIKVIYNGVSNDYFNISESFINKIIPYEKYSYVLFVGARDNYKNFKIAVESVSKTKFKLVIVGNKLTKKENELLHINFKQNNYFLLHNISNISLNILYNDAYCLLYPSSYEGFGIPVIEAQKAGCPVIAYNSSSIPEITENSAVLFDTLTSDEILSKLYMLENSTKRNYYIQKGLDNSKRFSWDNTYKQLRELYKEALNI</sequence>
<dbReference type="SUPFAM" id="SSF53756">
    <property type="entry name" value="UDP-Glycosyltransferase/glycogen phosphorylase"/>
    <property type="match status" value="1"/>
</dbReference>
<accession>A0A644UJD2</accession>